<reference evidence="2 3" key="1">
    <citation type="submission" date="2018-05" db="EMBL/GenBank/DDBJ databases">
        <title>Freshwater and sediment microbial communities from various areas in North America, analyzing microbe dynamics in response to fracking.</title>
        <authorList>
            <person name="Lamendella R."/>
        </authorList>
    </citation>
    <scope>NUCLEOTIDE SEQUENCE [LARGE SCALE GENOMIC DNA]</scope>
    <source>
        <strain evidence="2 3">67</strain>
    </source>
</reference>
<evidence type="ECO:0000313" key="2">
    <source>
        <dbReference type="EMBL" id="PXW42172.1"/>
    </source>
</evidence>
<dbReference type="Pfam" id="PF22479">
    <property type="entry name" value="Pam3_gp18"/>
    <property type="match status" value="1"/>
</dbReference>
<dbReference type="EMBL" id="QJJG01000014">
    <property type="protein sequence ID" value="PXW42172.1"/>
    <property type="molecule type" value="Genomic_DNA"/>
</dbReference>
<sequence>MQEIALQAQTSQTFTVDLSGQSCQIRIVQRSTGIYLDLYVNSAPVVQGVICINCVKIVRYSYLGFTGDLVIVDTQGETDPSYDELGSRYRLYYLSPEDIES</sequence>
<dbReference type="InterPro" id="IPR054252">
    <property type="entry name" value="Pam3_gp18"/>
</dbReference>
<evidence type="ECO:0000313" key="3">
    <source>
        <dbReference type="Proteomes" id="UP000247485"/>
    </source>
</evidence>
<dbReference type="AlphaFoldDB" id="A0A318FK91"/>
<organism evidence="2 3">
    <name type="scientific">Klebsiella oxytoca</name>
    <dbReference type="NCBI Taxonomy" id="571"/>
    <lineage>
        <taxon>Bacteria</taxon>
        <taxon>Pseudomonadati</taxon>
        <taxon>Pseudomonadota</taxon>
        <taxon>Gammaproteobacteria</taxon>
        <taxon>Enterobacterales</taxon>
        <taxon>Enterobacteriaceae</taxon>
        <taxon>Klebsiella/Raoultella group</taxon>
        <taxon>Klebsiella</taxon>
    </lineage>
</organism>
<evidence type="ECO:0000259" key="1">
    <source>
        <dbReference type="Pfam" id="PF22479"/>
    </source>
</evidence>
<feature type="domain" description="Cyanophage baseplate Pam3 plug gp18" evidence="1">
    <location>
        <begin position="1"/>
        <end position="95"/>
    </location>
</feature>
<accession>A0A318FK91</accession>
<dbReference type="RefSeq" id="WP_110275709.1">
    <property type="nucleotide sequence ID" value="NZ_QJJG01000014.1"/>
</dbReference>
<protein>
    <recommendedName>
        <fullName evidence="1">Cyanophage baseplate Pam3 plug gp18 domain-containing protein</fullName>
    </recommendedName>
</protein>
<name>A0A318FK91_KLEOX</name>
<gene>
    <name evidence="2" type="ORF">DET57_114164</name>
</gene>
<comment type="caution">
    <text evidence="2">The sequence shown here is derived from an EMBL/GenBank/DDBJ whole genome shotgun (WGS) entry which is preliminary data.</text>
</comment>
<dbReference type="Proteomes" id="UP000247485">
    <property type="component" value="Unassembled WGS sequence"/>
</dbReference>
<proteinExistence type="predicted"/>